<organism evidence="2">
    <name type="scientific">marine metagenome</name>
    <dbReference type="NCBI Taxonomy" id="408172"/>
    <lineage>
        <taxon>unclassified sequences</taxon>
        <taxon>metagenomes</taxon>
        <taxon>ecological metagenomes</taxon>
    </lineage>
</organism>
<evidence type="ECO:0000313" key="2">
    <source>
        <dbReference type="EMBL" id="SUZ72005.1"/>
    </source>
</evidence>
<keyword evidence="1" id="KW-0812">Transmembrane</keyword>
<reference evidence="2" key="1">
    <citation type="submission" date="2018-05" db="EMBL/GenBank/DDBJ databases">
        <authorList>
            <person name="Lanie J.A."/>
            <person name="Ng W.-L."/>
            <person name="Kazmierczak K.M."/>
            <person name="Andrzejewski T.M."/>
            <person name="Davidsen T.M."/>
            <person name="Wayne K.J."/>
            <person name="Tettelin H."/>
            <person name="Glass J.I."/>
            <person name="Rusch D."/>
            <person name="Podicherti R."/>
            <person name="Tsui H.-C.T."/>
            <person name="Winkler M.E."/>
        </authorList>
    </citation>
    <scope>NUCLEOTIDE SEQUENCE</scope>
</reference>
<dbReference type="PROSITE" id="PS51257">
    <property type="entry name" value="PROKAR_LIPOPROTEIN"/>
    <property type="match status" value="1"/>
</dbReference>
<proteinExistence type="predicted"/>
<protein>
    <submittedName>
        <fullName evidence="2">Uncharacterized protein</fullName>
    </submittedName>
</protein>
<accession>A0A381PY61</accession>
<dbReference type="AlphaFoldDB" id="A0A381PY61"/>
<evidence type="ECO:0000256" key="1">
    <source>
        <dbReference type="SAM" id="Phobius"/>
    </source>
</evidence>
<name>A0A381PY61_9ZZZZ</name>
<gene>
    <name evidence="2" type="ORF">METZ01_LOCUS24859</name>
</gene>
<feature type="transmembrane region" description="Helical" evidence="1">
    <location>
        <begin position="153"/>
        <end position="175"/>
    </location>
</feature>
<keyword evidence="1" id="KW-1133">Transmembrane helix</keyword>
<dbReference type="EMBL" id="UINC01001139">
    <property type="protein sequence ID" value="SUZ72005.1"/>
    <property type="molecule type" value="Genomic_DNA"/>
</dbReference>
<keyword evidence="1" id="KW-0472">Membrane</keyword>
<sequence>MKKSLFIGIILLISCSRDNGSLSVQMIVELDTTYTTIGNPISYSVKVQSPKDKIIQFPDWILEDPLEVRSSDFSISSPYQIGNYKLVFWDTGRVAIPGLEIQVLNEDSTFAYKMNADTMFMEVVSITEKDPSFKQSGGGIMPIKDPVPVKYPVPWRTIILSMSLVLLLAGIVWIWTKRLKKEVYFEEKPDYLEQPDAVALRKLDLLDGSGLLAEGDIKEFYSRLSLIIREYAENSLYIRALEMTTEEIRGYRIFFPYTDIQLEEYIQILSSADMVKYAKYRTSIEQCTKDLLQSRTLVQDTVKYWKISPNS</sequence>